<evidence type="ECO:0000313" key="3">
    <source>
        <dbReference type="Proteomes" id="UP000185874"/>
    </source>
</evidence>
<dbReference type="Pfam" id="PF00041">
    <property type="entry name" value="fn3"/>
    <property type="match status" value="1"/>
</dbReference>
<dbReference type="InterPro" id="IPR003961">
    <property type="entry name" value="FN3_dom"/>
</dbReference>
<dbReference type="EMBL" id="MGDJ01000010">
    <property type="protein sequence ID" value="OGL53884.1"/>
    <property type="molecule type" value="Genomic_DNA"/>
</dbReference>
<dbReference type="PROSITE" id="PS50853">
    <property type="entry name" value="FN3"/>
    <property type="match status" value="1"/>
</dbReference>
<dbReference type="CDD" id="cd00063">
    <property type="entry name" value="FN3"/>
    <property type="match status" value="1"/>
</dbReference>
<dbReference type="InterPro" id="IPR013783">
    <property type="entry name" value="Ig-like_fold"/>
</dbReference>
<feature type="domain" description="Fibronectin type-III" evidence="1">
    <location>
        <begin position="224"/>
        <end position="319"/>
    </location>
</feature>
<dbReference type="SMART" id="SM00060">
    <property type="entry name" value="FN3"/>
    <property type="match status" value="1"/>
</dbReference>
<name>A0A1F7SKZ0_9BACT</name>
<dbReference type="Proteomes" id="UP000185874">
    <property type="component" value="Unassembled WGS sequence"/>
</dbReference>
<dbReference type="SUPFAM" id="SSF51126">
    <property type="entry name" value="Pectin lyase-like"/>
    <property type="match status" value="1"/>
</dbReference>
<dbReference type="AlphaFoldDB" id="A0A1F7SKZ0"/>
<comment type="caution">
    <text evidence="2">The sequence shown here is derived from an EMBL/GenBank/DDBJ whole genome shotgun (WGS) entry which is preliminary data.</text>
</comment>
<evidence type="ECO:0000313" key="2">
    <source>
        <dbReference type="EMBL" id="OGL53884.1"/>
    </source>
</evidence>
<dbReference type="InterPro" id="IPR011050">
    <property type="entry name" value="Pectin_lyase_fold/virulence"/>
</dbReference>
<dbReference type="Gene3D" id="2.60.40.10">
    <property type="entry name" value="Immunoglobulins"/>
    <property type="match status" value="1"/>
</dbReference>
<organism evidence="2 3">
    <name type="scientific">Candidatus Shapirobacteria bacterium RBG_13_44_7</name>
    <dbReference type="NCBI Taxonomy" id="1802149"/>
    <lineage>
        <taxon>Bacteria</taxon>
        <taxon>Candidatus Shapironibacteriota</taxon>
    </lineage>
</organism>
<protein>
    <recommendedName>
        <fullName evidence="1">Fibronectin type-III domain-containing protein</fullName>
    </recommendedName>
</protein>
<dbReference type="SUPFAM" id="SSF49265">
    <property type="entry name" value="Fibronectin type III"/>
    <property type="match status" value="1"/>
</dbReference>
<gene>
    <name evidence="2" type="ORF">A3K55_01720</name>
</gene>
<dbReference type="InterPro" id="IPR036116">
    <property type="entry name" value="FN3_sf"/>
</dbReference>
<evidence type="ECO:0000259" key="1">
    <source>
        <dbReference type="PROSITE" id="PS50853"/>
    </source>
</evidence>
<proteinExistence type="predicted"/>
<sequence>MVSVTSFDLRNSANLSGLGTFSVDTVYVKTGGSYPPGGGIGDAITLAKVGGIVEVENKPSEETCGENHWQGGITVSKNLTLQSASLVSGEGVCLTDGTGTAITVTAGNLTLKNFVLYDSINGIKVDGGQVTVLGGRITDNTHGIVTALGTQVTATRIYWGHESGPYSAIRNPQGEANDVGDEVTFCPFYTDWEETNLDNSLCRPSSATNNNSSNDAPICSDQPPINPPQLFQINRKGNQALLYFAPSRNPVSYYYVAYGFKEGDERFGTWFAYENSSGVVSHTINCLSPGTTYYFKVRAGNGCMPGPWSNWLGARPGQINYLFN</sequence>
<reference evidence="2 3" key="1">
    <citation type="journal article" date="2016" name="Nat. Commun.">
        <title>Thousands of microbial genomes shed light on interconnected biogeochemical processes in an aquifer system.</title>
        <authorList>
            <person name="Anantharaman K."/>
            <person name="Brown C.T."/>
            <person name="Hug L.A."/>
            <person name="Sharon I."/>
            <person name="Castelle C.J."/>
            <person name="Probst A.J."/>
            <person name="Thomas B.C."/>
            <person name="Singh A."/>
            <person name="Wilkins M.J."/>
            <person name="Karaoz U."/>
            <person name="Brodie E.L."/>
            <person name="Williams K.H."/>
            <person name="Hubbard S.S."/>
            <person name="Banfield J.F."/>
        </authorList>
    </citation>
    <scope>NUCLEOTIDE SEQUENCE [LARGE SCALE GENOMIC DNA]</scope>
</reference>
<accession>A0A1F7SKZ0</accession>